<dbReference type="PANTHER" id="PTHR13966">
    <property type="entry name" value="ENDONUCLEASE RELATED"/>
    <property type="match status" value="1"/>
</dbReference>
<keyword evidence="2" id="KW-0540">Nuclease</keyword>
<evidence type="ECO:0000256" key="5">
    <source>
        <dbReference type="PIRSR" id="PIRSR640255-2"/>
    </source>
</evidence>
<dbReference type="InterPro" id="IPR020821">
    <property type="entry name" value="ENPP1-3/EXOG-like_nuc-like"/>
</dbReference>
<comment type="similarity">
    <text evidence="1">Belongs to the DNA/RNA non-specific endonuclease family.</text>
</comment>
<dbReference type="InterPro" id="IPR044925">
    <property type="entry name" value="His-Me_finger_sf"/>
</dbReference>
<dbReference type="CDD" id="cd00091">
    <property type="entry name" value="NUC"/>
    <property type="match status" value="1"/>
</dbReference>
<feature type="chain" id="PRO_5040151645" description="DNA/RNA non-specific endonuclease" evidence="6">
    <location>
        <begin position="23"/>
        <end position="405"/>
    </location>
</feature>
<dbReference type="SMART" id="SM00892">
    <property type="entry name" value="Endonuclease_NS"/>
    <property type="match status" value="1"/>
</dbReference>
<evidence type="ECO:0000313" key="10">
    <source>
        <dbReference type="Proteomes" id="UP001153712"/>
    </source>
</evidence>
<dbReference type="EMBL" id="OU900101">
    <property type="protein sequence ID" value="CAG9864603.1"/>
    <property type="molecule type" value="Genomic_DNA"/>
</dbReference>
<evidence type="ECO:0000256" key="2">
    <source>
        <dbReference type="ARBA" id="ARBA00022722"/>
    </source>
</evidence>
<gene>
    <name evidence="9" type="ORF">PHYEVI_LOCUS10855</name>
</gene>
<evidence type="ECO:0000259" key="7">
    <source>
        <dbReference type="SMART" id="SM00477"/>
    </source>
</evidence>
<dbReference type="Gene3D" id="3.40.570.10">
    <property type="entry name" value="Extracellular Endonuclease, subunit A"/>
    <property type="match status" value="1"/>
</dbReference>
<keyword evidence="3" id="KW-0255">Endonuclease</keyword>
<dbReference type="OrthoDB" id="5960141at2759"/>
<feature type="domain" description="DNA/RNA non-specific endonuclease/pyrophosphatase/phosphodiesterase" evidence="8">
    <location>
        <begin position="143"/>
        <end position="388"/>
    </location>
</feature>
<feature type="signal peptide" evidence="6">
    <location>
        <begin position="1"/>
        <end position="22"/>
    </location>
</feature>
<keyword evidence="6" id="KW-0732">Signal</keyword>
<feature type="binding site" evidence="5">
    <location>
        <position position="263"/>
    </location>
    <ligand>
        <name>Mg(2+)</name>
        <dbReference type="ChEBI" id="CHEBI:18420"/>
        <note>catalytic</note>
    </ligand>
</feature>
<dbReference type="SMART" id="SM00477">
    <property type="entry name" value="NUC"/>
    <property type="match status" value="1"/>
</dbReference>
<dbReference type="Pfam" id="PF01223">
    <property type="entry name" value="Endonuclease_NS"/>
    <property type="match status" value="1"/>
</dbReference>
<dbReference type="PANTHER" id="PTHR13966:SF19">
    <property type="entry name" value="NUCLEASE EXOG, MITOCHONDRIAL"/>
    <property type="match status" value="1"/>
</dbReference>
<sequence>MACFKFVLTTFYLLALFWGASAKDCLIDIKKLQQNHPLFLTQDSNDLIYPVTQTSTISFNTRDSFELECPGSGKVKAEDQTFGEKVVAKCLADGVVGIENQRFNVSEVECTRKVSSTARYTKNTCWSQHSEIEVGFKLASGKFIRVYNVCFDEETRNVVYSTFNMTRDIGYQTAGNTRPAWSEGKFYKLPGVKMDELYNNDVQRQTINRQLGLPEEDTSYVKPHGTRYLARGHLTAKADFMYNAEQQATFHYINSAPQWQSFNARNWFYLERNLRNFVAEKYIDVLVYTGTYGALTLPHASTGEETDVYFYFDSNGERFVPIPELFWKVAYDPVHRAGVAVIGLNNPYQTDISASLICTNIADKISWLNFDIDKPAAGYMYACDVDEFRKAVRDFPDLDIKKLLT</sequence>
<dbReference type="GO" id="GO:0006309">
    <property type="term" value="P:apoptotic DNA fragmentation"/>
    <property type="evidence" value="ECO:0007669"/>
    <property type="project" value="TreeGrafter"/>
</dbReference>
<keyword evidence="3" id="KW-0378">Hydrolase</keyword>
<evidence type="ECO:0000256" key="3">
    <source>
        <dbReference type="ARBA" id="ARBA00022759"/>
    </source>
</evidence>
<dbReference type="GO" id="GO:0004521">
    <property type="term" value="F:RNA endonuclease activity"/>
    <property type="evidence" value="ECO:0007669"/>
    <property type="project" value="TreeGrafter"/>
</dbReference>
<evidence type="ECO:0000256" key="6">
    <source>
        <dbReference type="SAM" id="SignalP"/>
    </source>
</evidence>
<dbReference type="FunFam" id="3.40.570.10:FF:000007">
    <property type="entry name" value="Alkaline nuclease"/>
    <property type="match status" value="1"/>
</dbReference>
<feature type="domain" description="ENPP1-3/EXOG-like endonuclease/phosphodiesterase" evidence="7">
    <location>
        <begin position="144"/>
        <end position="377"/>
    </location>
</feature>
<feature type="active site" description="Proton acceptor" evidence="4">
    <location>
        <position position="233"/>
    </location>
</feature>
<organism evidence="9 10">
    <name type="scientific">Phyllotreta striolata</name>
    <name type="common">Striped flea beetle</name>
    <name type="synonym">Crioceris striolata</name>
    <dbReference type="NCBI Taxonomy" id="444603"/>
    <lineage>
        <taxon>Eukaryota</taxon>
        <taxon>Metazoa</taxon>
        <taxon>Ecdysozoa</taxon>
        <taxon>Arthropoda</taxon>
        <taxon>Hexapoda</taxon>
        <taxon>Insecta</taxon>
        <taxon>Pterygota</taxon>
        <taxon>Neoptera</taxon>
        <taxon>Endopterygota</taxon>
        <taxon>Coleoptera</taxon>
        <taxon>Polyphaga</taxon>
        <taxon>Cucujiformia</taxon>
        <taxon>Chrysomeloidea</taxon>
        <taxon>Chrysomelidae</taxon>
        <taxon>Galerucinae</taxon>
        <taxon>Alticini</taxon>
        <taxon>Phyllotreta</taxon>
    </lineage>
</organism>
<dbReference type="GO" id="GO:0003676">
    <property type="term" value="F:nucleic acid binding"/>
    <property type="evidence" value="ECO:0007669"/>
    <property type="project" value="InterPro"/>
</dbReference>
<reference evidence="9" key="1">
    <citation type="submission" date="2022-01" db="EMBL/GenBank/DDBJ databases">
        <authorList>
            <person name="King R."/>
        </authorList>
    </citation>
    <scope>NUCLEOTIDE SEQUENCE</scope>
</reference>
<dbReference type="GO" id="GO:0046872">
    <property type="term" value="F:metal ion binding"/>
    <property type="evidence" value="ECO:0007669"/>
    <property type="project" value="UniProtKB-KW"/>
</dbReference>
<evidence type="ECO:0000313" key="9">
    <source>
        <dbReference type="EMBL" id="CAG9864603.1"/>
    </source>
</evidence>
<name>A0A9N9U163_PHYSR</name>
<dbReference type="GO" id="GO:0000014">
    <property type="term" value="F:single-stranded DNA endodeoxyribonuclease activity"/>
    <property type="evidence" value="ECO:0007669"/>
    <property type="project" value="TreeGrafter"/>
</dbReference>
<accession>A0A9N9U163</accession>
<dbReference type="InterPro" id="IPR001604">
    <property type="entry name" value="Endo_G_ENPP1-like_dom"/>
</dbReference>
<dbReference type="AlphaFoldDB" id="A0A9N9U163"/>
<dbReference type="InterPro" id="IPR044929">
    <property type="entry name" value="DNA/RNA_non-sp_Endonuclease_sf"/>
</dbReference>
<proteinExistence type="inferred from homology"/>
<dbReference type="SUPFAM" id="SSF54060">
    <property type="entry name" value="His-Me finger endonucleases"/>
    <property type="match status" value="1"/>
</dbReference>
<keyword evidence="5" id="KW-0479">Metal-binding</keyword>
<evidence type="ECO:0008006" key="11">
    <source>
        <dbReference type="Google" id="ProtNLM"/>
    </source>
</evidence>
<keyword evidence="10" id="KW-1185">Reference proteome</keyword>
<dbReference type="GO" id="GO:0005743">
    <property type="term" value="C:mitochondrial inner membrane"/>
    <property type="evidence" value="ECO:0007669"/>
    <property type="project" value="TreeGrafter"/>
</dbReference>
<dbReference type="GO" id="GO:0005634">
    <property type="term" value="C:nucleus"/>
    <property type="evidence" value="ECO:0007669"/>
    <property type="project" value="TreeGrafter"/>
</dbReference>
<dbReference type="InterPro" id="IPR040255">
    <property type="entry name" value="Non-specific_endonuclease"/>
</dbReference>
<protein>
    <recommendedName>
        <fullName evidence="11">DNA/RNA non-specific endonuclease</fullName>
    </recommendedName>
</protein>
<evidence type="ECO:0000256" key="1">
    <source>
        <dbReference type="ARBA" id="ARBA00010052"/>
    </source>
</evidence>
<evidence type="ECO:0000256" key="4">
    <source>
        <dbReference type="PIRSR" id="PIRSR640255-1"/>
    </source>
</evidence>
<evidence type="ECO:0000259" key="8">
    <source>
        <dbReference type="SMART" id="SM00892"/>
    </source>
</evidence>
<dbReference type="Proteomes" id="UP001153712">
    <property type="component" value="Chromosome 8"/>
</dbReference>